<evidence type="ECO:0000256" key="5">
    <source>
        <dbReference type="ARBA" id="ARBA00022837"/>
    </source>
</evidence>
<reference evidence="9 10" key="1">
    <citation type="submission" date="2024-11" db="EMBL/GenBank/DDBJ databases">
        <title>Chromosome-level genome assembly of the freshwater bivalve Anodonta woodiana.</title>
        <authorList>
            <person name="Chen X."/>
        </authorList>
    </citation>
    <scope>NUCLEOTIDE SEQUENCE [LARGE SCALE GENOMIC DNA]</scope>
    <source>
        <strain evidence="9">MN2024</strain>
        <tissue evidence="9">Gills</tissue>
    </source>
</reference>
<evidence type="ECO:0000256" key="7">
    <source>
        <dbReference type="SAM" id="SignalP"/>
    </source>
</evidence>
<dbReference type="InterPro" id="IPR047115">
    <property type="entry name" value="ARSB"/>
</dbReference>
<dbReference type="GO" id="GO:0046872">
    <property type="term" value="F:metal ion binding"/>
    <property type="evidence" value="ECO:0007669"/>
    <property type="project" value="UniProtKB-KW"/>
</dbReference>
<evidence type="ECO:0000256" key="6">
    <source>
        <dbReference type="ARBA" id="ARBA00023180"/>
    </source>
</evidence>
<dbReference type="PANTHER" id="PTHR10342:SF273">
    <property type="entry name" value="RE14504P"/>
    <property type="match status" value="1"/>
</dbReference>
<evidence type="ECO:0000256" key="1">
    <source>
        <dbReference type="ARBA" id="ARBA00001913"/>
    </source>
</evidence>
<evidence type="ECO:0000259" key="8">
    <source>
        <dbReference type="Pfam" id="PF00884"/>
    </source>
</evidence>
<evidence type="ECO:0000313" key="10">
    <source>
        <dbReference type="Proteomes" id="UP001634394"/>
    </source>
</evidence>
<dbReference type="PANTHER" id="PTHR10342">
    <property type="entry name" value="ARYLSULFATASE"/>
    <property type="match status" value="1"/>
</dbReference>
<protein>
    <recommendedName>
        <fullName evidence="8">Sulfatase N-terminal domain-containing protein</fullName>
    </recommendedName>
</protein>
<comment type="caution">
    <text evidence="9">The sequence shown here is derived from an EMBL/GenBank/DDBJ whole genome shotgun (WGS) entry which is preliminary data.</text>
</comment>
<dbReference type="InterPro" id="IPR017850">
    <property type="entry name" value="Alkaline_phosphatase_core_sf"/>
</dbReference>
<dbReference type="InterPro" id="IPR024607">
    <property type="entry name" value="Sulfatase_CS"/>
</dbReference>
<accession>A0ABD3U170</accession>
<keyword evidence="6" id="KW-0325">Glycoprotein</keyword>
<dbReference type="AlphaFoldDB" id="A0ABD3U170"/>
<dbReference type="Pfam" id="PF00884">
    <property type="entry name" value="Sulfatase"/>
    <property type="match status" value="1"/>
</dbReference>
<comment type="cofactor">
    <cofactor evidence="1">
        <name>Ca(2+)</name>
        <dbReference type="ChEBI" id="CHEBI:29108"/>
    </cofactor>
</comment>
<keyword evidence="4" id="KW-0378">Hydrolase</keyword>
<dbReference type="EMBL" id="JBJQND010000017">
    <property type="protein sequence ID" value="KAL3842666.1"/>
    <property type="molecule type" value="Genomic_DNA"/>
</dbReference>
<keyword evidence="3" id="KW-0479">Metal-binding</keyword>
<evidence type="ECO:0000313" key="9">
    <source>
        <dbReference type="EMBL" id="KAL3842666.1"/>
    </source>
</evidence>
<feature type="domain" description="Sulfatase N-terminal" evidence="8">
    <location>
        <begin position="26"/>
        <end position="335"/>
    </location>
</feature>
<dbReference type="InterPro" id="IPR000917">
    <property type="entry name" value="Sulfatase_N"/>
</dbReference>
<feature type="chain" id="PRO_5044796049" description="Sulfatase N-terminal domain-containing protein" evidence="7">
    <location>
        <begin position="23"/>
        <end position="540"/>
    </location>
</feature>
<keyword evidence="7" id="KW-0732">Signal</keyword>
<evidence type="ECO:0000256" key="3">
    <source>
        <dbReference type="ARBA" id="ARBA00022723"/>
    </source>
</evidence>
<dbReference type="Proteomes" id="UP001634394">
    <property type="component" value="Unassembled WGS sequence"/>
</dbReference>
<gene>
    <name evidence="9" type="ORF">ACJMK2_020656</name>
</gene>
<evidence type="ECO:0000256" key="2">
    <source>
        <dbReference type="ARBA" id="ARBA00008779"/>
    </source>
</evidence>
<sequence length="540" mass="60827">MGTTMQPSFFILIGILTRTVTSQQRPHIIFIVADDLGWNDVGWINPDINTPNLDQLAGKGVILNSSYVQPTCTPSRAAFMTGYYPFHTGLQHGVILADQPKYVPINFSFLPQELKKLGYATALVGKWHLGFCNEIYTPTSRGFDSSFGIYLGSGDHYTHIRQNGYDFRWNSTVYKEADGKYSTDLYASNAIKVIKEHDPEKQPLFMYLAFQAPHTPLQVPKKYLKQYEHIENKGRRLYSAMVTAMDEAIGNIVTALEEKGYMDNLLLVFTSDNGAASYISGSNWPLRGAKTTLWEGGTRVPGFVFSRTLLTPAPCVSTELVHAVDWFPTLLAAAGGDPPQGIDGINQWMVLKRGQKSTRKEFIYNIDEVFGNAAIRMGDYKLIRGGSGRYNDWNKPCLKKECDPNDDDSLIQPEDGAFKRGTSTTLNSLSEYLISLAETTRSKSACDLVNSWNEKVPCARIKEEEQRTGRLLGQPDIQLYNIKEDPLEQHDIAKSNYQIVQTLSQRLEWHEKTLVKSNEPPRNPKGRPEHYNGIWTPGWC</sequence>
<dbReference type="PROSITE" id="PS00149">
    <property type="entry name" value="SULFATASE_2"/>
    <property type="match status" value="1"/>
</dbReference>
<dbReference type="Gene3D" id="3.40.720.10">
    <property type="entry name" value="Alkaline Phosphatase, subunit A"/>
    <property type="match status" value="1"/>
</dbReference>
<dbReference type="SUPFAM" id="SSF53649">
    <property type="entry name" value="Alkaline phosphatase-like"/>
    <property type="match status" value="1"/>
</dbReference>
<evidence type="ECO:0000256" key="4">
    <source>
        <dbReference type="ARBA" id="ARBA00022801"/>
    </source>
</evidence>
<organism evidence="9 10">
    <name type="scientific">Sinanodonta woodiana</name>
    <name type="common">Chinese pond mussel</name>
    <name type="synonym">Anodonta woodiana</name>
    <dbReference type="NCBI Taxonomy" id="1069815"/>
    <lineage>
        <taxon>Eukaryota</taxon>
        <taxon>Metazoa</taxon>
        <taxon>Spiralia</taxon>
        <taxon>Lophotrochozoa</taxon>
        <taxon>Mollusca</taxon>
        <taxon>Bivalvia</taxon>
        <taxon>Autobranchia</taxon>
        <taxon>Heteroconchia</taxon>
        <taxon>Palaeoheterodonta</taxon>
        <taxon>Unionida</taxon>
        <taxon>Unionoidea</taxon>
        <taxon>Unionidae</taxon>
        <taxon>Unioninae</taxon>
        <taxon>Sinanodonta</taxon>
    </lineage>
</organism>
<comment type="similarity">
    <text evidence="2">Belongs to the sulfatase family.</text>
</comment>
<name>A0ABD3U170_SINWO</name>
<dbReference type="Gene3D" id="3.30.1120.10">
    <property type="match status" value="1"/>
</dbReference>
<keyword evidence="5" id="KW-0106">Calcium</keyword>
<dbReference type="PROSITE" id="PS00523">
    <property type="entry name" value="SULFATASE_1"/>
    <property type="match status" value="1"/>
</dbReference>
<keyword evidence="10" id="KW-1185">Reference proteome</keyword>
<feature type="signal peptide" evidence="7">
    <location>
        <begin position="1"/>
        <end position="22"/>
    </location>
</feature>
<dbReference type="GO" id="GO:0008484">
    <property type="term" value="F:sulfuric ester hydrolase activity"/>
    <property type="evidence" value="ECO:0007669"/>
    <property type="project" value="UniProtKB-ARBA"/>
</dbReference>
<dbReference type="CDD" id="cd16029">
    <property type="entry name" value="4-S"/>
    <property type="match status" value="1"/>
</dbReference>
<proteinExistence type="inferred from homology"/>